<accession>A0A1Q9CWN8</accession>
<organism evidence="1 2">
    <name type="scientific">Symbiodinium microadriaticum</name>
    <name type="common">Dinoflagellate</name>
    <name type="synonym">Zooxanthella microadriatica</name>
    <dbReference type="NCBI Taxonomy" id="2951"/>
    <lineage>
        <taxon>Eukaryota</taxon>
        <taxon>Sar</taxon>
        <taxon>Alveolata</taxon>
        <taxon>Dinophyceae</taxon>
        <taxon>Suessiales</taxon>
        <taxon>Symbiodiniaceae</taxon>
        <taxon>Symbiodinium</taxon>
    </lineage>
</organism>
<keyword evidence="2" id="KW-1185">Reference proteome</keyword>
<dbReference type="Proteomes" id="UP000186817">
    <property type="component" value="Unassembled WGS sequence"/>
</dbReference>
<evidence type="ECO:0000313" key="1">
    <source>
        <dbReference type="EMBL" id="OLP87341.1"/>
    </source>
</evidence>
<dbReference type="EMBL" id="LSRX01000865">
    <property type="protein sequence ID" value="OLP87341.1"/>
    <property type="molecule type" value="Genomic_DNA"/>
</dbReference>
<name>A0A1Q9CWN8_SYMMI</name>
<protein>
    <submittedName>
        <fullName evidence="1">Uncharacterized protein</fullName>
    </submittedName>
</protein>
<sequence length="116" mass="12629">MAEPTAGQKLMSLLEVCGLDKVELQRELAELQTTEAARPAFVTIRDGLKILGLFDDDKIGHGRGQDRQAAELESLHSKSLEMEVHLLLQESDWPPRKVCVPLAALGVNALAGDAQD</sequence>
<dbReference type="OrthoDB" id="10285300at2759"/>
<dbReference type="AlphaFoldDB" id="A0A1Q9CWN8"/>
<reference evidence="1 2" key="1">
    <citation type="submission" date="2016-02" db="EMBL/GenBank/DDBJ databases">
        <title>Genome analysis of coral dinoflagellate symbionts highlights evolutionary adaptations to a symbiotic lifestyle.</title>
        <authorList>
            <person name="Aranda M."/>
            <person name="Li Y."/>
            <person name="Liew Y.J."/>
            <person name="Baumgarten S."/>
            <person name="Simakov O."/>
            <person name="Wilson M."/>
            <person name="Piel J."/>
            <person name="Ashoor H."/>
            <person name="Bougouffa S."/>
            <person name="Bajic V.B."/>
            <person name="Ryu T."/>
            <person name="Ravasi T."/>
            <person name="Bayer T."/>
            <person name="Micklem G."/>
            <person name="Kim H."/>
            <person name="Bhak J."/>
            <person name="Lajeunesse T.C."/>
            <person name="Voolstra C.R."/>
        </authorList>
    </citation>
    <scope>NUCLEOTIDE SEQUENCE [LARGE SCALE GENOMIC DNA]</scope>
    <source>
        <strain evidence="1 2">CCMP2467</strain>
    </source>
</reference>
<comment type="caution">
    <text evidence="1">The sequence shown here is derived from an EMBL/GenBank/DDBJ whole genome shotgun (WGS) entry which is preliminary data.</text>
</comment>
<evidence type="ECO:0000313" key="2">
    <source>
        <dbReference type="Proteomes" id="UP000186817"/>
    </source>
</evidence>
<proteinExistence type="predicted"/>
<gene>
    <name evidence="1" type="ORF">AK812_SmicGene31443</name>
</gene>